<sequence>MSEIRQRELRTLFLHVKDTLVEIILAISAMNNHMRKILLACYPFSATDFTCKKTLKLLLTFLFHNRFRYVCCVLKLAGNRKASKASKLRGENDTSDTN</sequence>
<proteinExistence type="predicted"/>
<reference evidence="1 2" key="1">
    <citation type="submission" date="2015-04" db="EMBL/GenBank/DDBJ databases">
        <authorList>
            <person name="Syromyatnikov M.Y."/>
            <person name="Popov V.N."/>
        </authorList>
    </citation>
    <scope>NUCLEOTIDE SEQUENCE [LARGE SCALE GENOMIC DNA]</scope>
</reference>
<organism evidence="1 2">
    <name type="scientific">Clunio marinus</name>
    <dbReference type="NCBI Taxonomy" id="568069"/>
    <lineage>
        <taxon>Eukaryota</taxon>
        <taxon>Metazoa</taxon>
        <taxon>Ecdysozoa</taxon>
        <taxon>Arthropoda</taxon>
        <taxon>Hexapoda</taxon>
        <taxon>Insecta</taxon>
        <taxon>Pterygota</taxon>
        <taxon>Neoptera</taxon>
        <taxon>Endopterygota</taxon>
        <taxon>Diptera</taxon>
        <taxon>Nematocera</taxon>
        <taxon>Chironomoidea</taxon>
        <taxon>Chironomidae</taxon>
        <taxon>Clunio</taxon>
    </lineage>
</organism>
<dbReference type="AlphaFoldDB" id="A0A1J1J833"/>
<gene>
    <name evidence="1" type="ORF">CLUMA_CG021490</name>
</gene>
<protein>
    <submittedName>
        <fullName evidence="1">CLUMA_CG021490, isoform A</fullName>
    </submittedName>
</protein>
<accession>A0A1J1J833</accession>
<name>A0A1J1J833_9DIPT</name>
<dbReference type="Proteomes" id="UP000183832">
    <property type="component" value="Unassembled WGS sequence"/>
</dbReference>
<keyword evidence="2" id="KW-1185">Reference proteome</keyword>
<evidence type="ECO:0000313" key="2">
    <source>
        <dbReference type="Proteomes" id="UP000183832"/>
    </source>
</evidence>
<dbReference type="EMBL" id="CVRI01000075">
    <property type="protein sequence ID" value="CRL08597.1"/>
    <property type="molecule type" value="Genomic_DNA"/>
</dbReference>
<evidence type="ECO:0000313" key="1">
    <source>
        <dbReference type="EMBL" id="CRL08597.1"/>
    </source>
</evidence>